<evidence type="ECO:0000256" key="6">
    <source>
        <dbReference type="SAM" id="MobiDB-lite"/>
    </source>
</evidence>
<dbReference type="PANTHER" id="PTHR31674">
    <property type="entry name" value="B3 DOMAIN-CONTAINING PROTEIN REM-LIKE 3-RELATED"/>
    <property type="match status" value="1"/>
</dbReference>
<dbReference type="SUPFAM" id="SSF101936">
    <property type="entry name" value="DNA-binding pseudobarrel domain"/>
    <property type="match status" value="2"/>
</dbReference>
<dbReference type="AlphaFoldDB" id="A0A835G1E1"/>
<reference evidence="8" key="1">
    <citation type="submission" date="2020-07" db="EMBL/GenBank/DDBJ databases">
        <title>Genome sequence and genetic diversity analysis of an under-domesticated orphan crop, white fonio (Digitaria exilis).</title>
        <authorList>
            <person name="Bennetzen J.L."/>
            <person name="Chen S."/>
            <person name="Ma X."/>
            <person name="Wang X."/>
            <person name="Yssel A.E.J."/>
            <person name="Chaluvadi S.R."/>
            <person name="Johnson M."/>
            <person name="Gangashetty P."/>
            <person name="Hamidou F."/>
            <person name="Sanogo M.D."/>
            <person name="Zwaenepoel A."/>
            <person name="Wallace J."/>
            <person name="Van De Peer Y."/>
            <person name="Van Deynze A."/>
        </authorList>
    </citation>
    <scope>NUCLEOTIDE SEQUENCE</scope>
    <source>
        <tissue evidence="8">Leaves</tissue>
    </source>
</reference>
<dbReference type="GO" id="GO:0003677">
    <property type="term" value="F:DNA binding"/>
    <property type="evidence" value="ECO:0007669"/>
    <property type="project" value="UniProtKB-KW"/>
</dbReference>
<name>A0A835G1E1_9POAL</name>
<organism evidence="8 9">
    <name type="scientific">Digitaria exilis</name>
    <dbReference type="NCBI Taxonomy" id="1010633"/>
    <lineage>
        <taxon>Eukaryota</taxon>
        <taxon>Viridiplantae</taxon>
        <taxon>Streptophyta</taxon>
        <taxon>Embryophyta</taxon>
        <taxon>Tracheophyta</taxon>
        <taxon>Spermatophyta</taxon>
        <taxon>Magnoliopsida</taxon>
        <taxon>Liliopsida</taxon>
        <taxon>Poales</taxon>
        <taxon>Poaceae</taxon>
        <taxon>PACMAD clade</taxon>
        <taxon>Panicoideae</taxon>
        <taxon>Panicodae</taxon>
        <taxon>Paniceae</taxon>
        <taxon>Anthephorinae</taxon>
        <taxon>Digitaria</taxon>
    </lineage>
</organism>
<dbReference type="Pfam" id="PF02362">
    <property type="entry name" value="B3"/>
    <property type="match status" value="2"/>
</dbReference>
<feature type="region of interest" description="Disordered" evidence="6">
    <location>
        <begin position="184"/>
        <end position="206"/>
    </location>
</feature>
<dbReference type="GO" id="GO:0005634">
    <property type="term" value="C:nucleus"/>
    <property type="evidence" value="ECO:0007669"/>
    <property type="project" value="UniProtKB-SubCell"/>
</dbReference>
<feature type="domain" description="TF-B3" evidence="7">
    <location>
        <begin position="1"/>
        <end position="54"/>
    </location>
</feature>
<dbReference type="InterPro" id="IPR003340">
    <property type="entry name" value="B3_DNA-bd"/>
</dbReference>
<keyword evidence="5" id="KW-0539">Nucleus</keyword>
<protein>
    <recommendedName>
        <fullName evidence="7">TF-B3 domain-containing protein</fullName>
    </recommendedName>
</protein>
<feature type="domain" description="TF-B3" evidence="7">
    <location>
        <begin position="81"/>
        <end position="178"/>
    </location>
</feature>
<dbReference type="Gene3D" id="2.40.330.10">
    <property type="entry name" value="DNA-binding pseudobarrel domain"/>
    <property type="match status" value="2"/>
</dbReference>
<evidence type="ECO:0000256" key="3">
    <source>
        <dbReference type="ARBA" id="ARBA00023125"/>
    </source>
</evidence>
<keyword evidence="2" id="KW-0805">Transcription regulation</keyword>
<dbReference type="PROSITE" id="PS50863">
    <property type="entry name" value="B3"/>
    <property type="match status" value="2"/>
</dbReference>
<evidence type="ECO:0000313" key="8">
    <source>
        <dbReference type="EMBL" id="KAF8780692.1"/>
    </source>
</evidence>
<sequence length="206" mass="22776">MVWRVEVGRDAEGAFLGRGWPEFAAENGFGTGWFIELRHEAGGGVLTVKVFDTTCCLREFGRPLIAANHGGEDGQVGASRRPQFINVLLPPSMEKMIFPPRFVRKYIAEQETGSSTAVLFSPLGKFCRVTVEKDQSGDMFFSGGWSRFLASNGITEYDVLLLRYEGNMVFTVKVFGPDGCQKGCKDQEDASLPSRSEGLQQRDEMG</sequence>
<proteinExistence type="predicted"/>
<dbReference type="EMBL" id="JACEFO010000121">
    <property type="protein sequence ID" value="KAF8780692.1"/>
    <property type="molecule type" value="Genomic_DNA"/>
</dbReference>
<evidence type="ECO:0000256" key="1">
    <source>
        <dbReference type="ARBA" id="ARBA00004123"/>
    </source>
</evidence>
<dbReference type="InterPro" id="IPR039218">
    <property type="entry name" value="REM_fam"/>
</dbReference>
<comment type="caution">
    <text evidence="8">The sequence shown here is derived from an EMBL/GenBank/DDBJ whole genome shotgun (WGS) entry which is preliminary data.</text>
</comment>
<keyword evidence="4" id="KW-0804">Transcription</keyword>
<evidence type="ECO:0000256" key="2">
    <source>
        <dbReference type="ARBA" id="ARBA00023015"/>
    </source>
</evidence>
<evidence type="ECO:0000256" key="5">
    <source>
        <dbReference type="ARBA" id="ARBA00023242"/>
    </source>
</evidence>
<keyword evidence="9" id="KW-1185">Reference proteome</keyword>
<evidence type="ECO:0000259" key="7">
    <source>
        <dbReference type="PROSITE" id="PS50863"/>
    </source>
</evidence>
<accession>A0A835G1E1</accession>
<gene>
    <name evidence="8" type="ORF">HU200_001295</name>
</gene>
<evidence type="ECO:0000256" key="4">
    <source>
        <dbReference type="ARBA" id="ARBA00023163"/>
    </source>
</evidence>
<comment type="subcellular location">
    <subcellularLocation>
        <location evidence="1">Nucleus</location>
    </subcellularLocation>
</comment>
<evidence type="ECO:0000313" key="9">
    <source>
        <dbReference type="Proteomes" id="UP000636709"/>
    </source>
</evidence>
<dbReference type="PANTHER" id="PTHR31674:SF86">
    <property type="entry name" value="B3 DOMAIN-CONTAINING PROTEIN OS04G0347400-RELATED"/>
    <property type="match status" value="1"/>
</dbReference>
<dbReference type="CDD" id="cd10017">
    <property type="entry name" value="B3_DNA"/>
    <property type="match status" value="2"/>
</dbReference>
<dbReference type="OrthoDB" id="1109907at2759"/>
<dbReference type="Proteomes" id="UP000636709">
    <property type="component" value="Unassembled WGS sequence"/>
</dbReference>
<dbReference type="InterPro" id="IPR015300">
    <property type="entry name" value="DNA-bd_pseudobarrel_sf"/>
</dbReference>
<keyword evidence="3" id="KW-0238">DNA-binding</keyword>
<dbReference type="SMART" id="SM01019">
    <property type="entry name" value="B3"/>
    <property type="match status" value="1"/>
</dbReference>